<name>A0A811QH53_9POAL</name>
<reference evidence="2" key="1">
    <citation type="submission" date="2020-10" db="EMBL/GenBank/DDBJ databases">
        <authorList>
            <person name="Han B."/>
            <person name="Lu T."/>
            <person name="Zhao Q."/>
            <person name="Huang X."/>
            <person name="Zhao Y."/>
        </authorList>
    </citation>
    <scope>NUCLEOTIDE SEQUENCE</scope>
</reference>
<evidence type="ECO:0000256" key="1">
    <source>
        <dbReference type="SAM" id="MobiDB-lite"/>
    </source>
</evidence>
<feature type="region of interest" description="Disordered" evidence="1">
    <location>
        <begin position="1"/>
        <end position="24"/>
    </location>
</feature>
<feature type="region of interest" description="Disordered" evidence="1">
    <location>
        <begin position="78"/>
        <end position="138"/>
    </location>
</feature>
<organism evidence="2 3">
    <name type="scientific">Miscanthus lutarioriparius</name>
    <dbReference type="NCBI Taxonomy" id="422564"/>
    <lineage>
        <taxon>Eukaryota</taxon>
        <taxon>Viridiplantae</taxon>
        <taxon>Streptophyta</taxon>
        <taxon>Embryophyta</taxon>
        <taxon>Tracheophyta</taxon>
        <taxon>Spermatophyta</taxon>
        <taxon>Magnoliopsida</taxon>
        <taxon>Liliopsida</taxon>
        <taxon>Poales</taxon>
        <taxon>Poaceae</taxon>
        <taxon>PACMAD clade</taxon>
        <taxon>Panicoideae</taxon>
        <taxon>Andropogonodae</taxon>
        <taxon>Andropogoneae</taxon>
        <taxon>Saccharinae</taxon>
        <taxon>Miscanthus</taxon>
    </lineage>
</organism>
<dbReference type="EMBL" id="CAJGYO010000010">
    <property type="protein sequence ID" value="CAD6256841.1"/>
    <property type="molecule type" value="Genomic_DNA"/>
</dbReference>
<gene>
    <name evidence="2" type="ORF">NCGR_LOCUS40337</name>
</gene>
<keyword evidence="3" id="KW-1185">Reference proteome</keyword>
<accession>A0A811QH53</accession>
<evidence type="ECO:0000313" key="2">
    <source>
        <dbReference type="EMBL" id="CAD6256841.1"/>
    </source>
</evidence>
<dbReference type="InterPro" id="IPR044654">
    <property type="entry name" value="FLA15/16/17/18"/>
</dbReference>
<dbReference type="OrthoDB" id="286301at2759"/>
<dbReference type="PANTHER" id="PTHR32499:SF3">
    <property type="entry name" value="FASCICLIN-LIKE ARABINOGALACTAN PROTEIN 16"/>
    <property type="match status" value="1"/>
</dbReference>
<proteinExistence type="predicted"/>
<comment type="caution">
    <text evidence="2">The sequence shown here is derived from an EMBL/GenBank/DDBJ whole genome shotgun (WGS) entry which is preliminary data.</text>
</comment>
<dbReference type="SUPFAM" id="SSF82153">
    <property type="entry name" value="FAS1 domain"/>
    <property type="match status" value="1"/>
</dbReference>
<dbReference type="PANTHER" id="PTHR32499">
    <property type="entry name" value="FASCICLIN-LIKE ARABINOGALACTAN PROTEIN 16"/>
    <property type="match status" value="1"/>
</dbReference>
<dbReference type="Proteomes" id="UP000604825">
    <property type="component" value="Unassembled WGS sequence"/>
</dbReference>
<protein>
    <submittedName>
        <fullName evidence="2">Uncharacterized protein</fullName>
    </submittedName>
</protein>
<evidence type="ECO:0000313" key="3">
    <source>
        <dbReference type="Proteomes" id="UP000604825"/>
    </source>
</evidence>
<feature type="compositionally biased region" description="Pro residues" evidence="1">
    <location>
        <begin position="1"/>
        <end position="14"/>
    </location>
</feature>
<sequence length="138" mass="14605">MAPGPSIAPAPTPGPGSGKHHFDGHSQVKDFIQTLLLYGGYNELADILVNLTSLATEMDRLVSEGYVLTVLAPNDEAMTRARSRASDPPSPQGAGTGSRPLLPWEAGAAPPCQRCASRSPPRRGALRPRTRARQPAPM</sequence>
<dbReference type="InterPro" id="IPR036378">
    <property type="entry name" value="FAS1_dom_sf"/>
</dbReference>
<dbReference type="AlphaFoldDB" id="A0A811QH53"/>
<feature type="compositionally biased region" description="Basic residues" evidence="1">
    <location>
        <begin position="120"/>
        <end position="132"/>
    </location>
</feature>